<feature type="compositionally biased region" description="Basic and acidic residues" evidence="1">
    <location>
        <begin position="201"/>
        <end position="220"/>
    </location>
</feature>
<proteinExistence type="predicted"/>
<reference evidence="2 3" key="1">
    <citation type="submission" date="2024-02" db="EMBL/GenBank/DDBJ databases">
        <title>De novo assembly and annotation of 12 fungi associated with fruit tree decline syndrome in Ontario, Canada.</title>
        <authorList>
            <person name="Sulman M."/>
            <person name="Ellouze W."/>
            <person name="Ilyukhin E."/>
        </authorList>
    </citation>
    <scope>NUCLEOTIDE SEQUENCE [LARGE SCALE GENOMIC DNA]</scope>
    <source>
        <strain evidence="2 3">M42-189</strain>
    </source>
</reference>
<comment type="caution">
    <text evidence="2">The sequence shown here is derived from an EMBL/GenBank/DDBJ whole genome shotgun (WGS) entry which is preliminary data.</text>
</comment>
<evidence type="ECO:0000313" key="2">
    <source>
        <dbReference type="EMBL" id="KAL1601499.1"/>
    </source>
</evidence>
<keyword evidence="3" id="KW-1185">Reference proteome</keyword>
<feature type="region of interest" description="Disordered" evidence="1">
    <location>
        <begin position="201"/>
        <end position="225"/>
    </location>
</feature>
<dbReference type="EMBL" id="JAKJXO020000008">
    <property type="protein sequence ID" value="KAL1601499.1"/>
    <property type="molecule type" value="Genomic_DNA"/>
</dbReference>
<evidence type="ECO:0000256" key="1">
    <source>
        <dbReference type="SAM" id="MobiDB-lite"/>
    </source>
</evidence>
<sequence length="291" mass="32961">MARSASNELEFLLKQAEVTEGDGPPRPDDDAQVPVDNWKRWQRIRETYLSLFGQDPFVKKSDHSGPKKPGETILGHERTVQSFYNRVVGEFCSGRNANSPLLVCTDSHYKFIKVGESDPGDAQGQNIEATHTNVHKTVTLQDLRSGVKPASRRYKKVDHDMFLQLLTLGRVTKLEDVKRVGGEIMPVTWLHELHHLLTRSDDEPAVDKGGNRIKDTENKYNPDTNQYEDQEVNQKAYGYDLSRDLALYGGISAMVNPDNSAFFALAMFFSEFDWSKGFAMPLKDHKAKKDD</sequence>
<organism evidence="2 3">
    <name type="scientific">Paraconiothyrium brasiliense</name>
    <dbReference type="NCBI Taxonomy" id="300254"/>
    <lineage>
        <taxon>Eukaryota</taxon>
        <taxon>Fungi</taxon>
        <taxon>Dikarya</taxon>
        <taxon>Ascomycota</taxon>
        <taxon>Pezizomycotina</taxon>
        <taxon>Dothideomycetes</taxon>
        <taxon>Pleosporomycetidae</taxon>
        <taxon>Pleosporales</taxon>
        <taxon>Massarineae</taxon>
        <taxon>Didymosphaeriaceae</taxon>
        <taxon>Paraconiothyrium</taxon>
    </lineage>
</organism>
<evidence type="ECO:0000313" key="3">
    <source>
        <dbReference type="Proteomes" id="UP001521785"/>
    </source>
</evidence>
<name>A0ABR3RBJ9_9PLEO</name>
<dbReference type="Proteomes" id="UP001521785">
    <property type="component" value="Unassembled WGS sequence"/>
</dbReference>
<accession>A0ABR3RBJ9</accession>
<gene>
    <name evidence="2" type="ORF">SLS60_006414</name>
</gene>
<protein>
    <submittedName>
        <fullName evidence="2">Uncharacterized protein</fullName>
    </submittedName>
</protein>